<proteinExistence type="predicted"/>
<dbReference type="AlphaFoldDB" id="A0A212LHV3"/>
<protein>
    <submittedName>
        <fullName evidence="1">Uncharacterized protein</fullName>
    </submittedName>
</protein>
<organism evidence="1">
    <name type="scientific">uncultured Pleomorphomonas sp</name>
    <dbReference type="NCBI Taxonomy" id="442121"/>
    <lineage>
        <taxon>Bacteria</taxon>
        <taxon>Pseudomonadati</taxon>
        <taxon>Pseudomonadota</taxon>
        <taxon>Alphaproteobacteria</taxon>
        <taxon>Hyphomicrobiales</taxon>
        <taxon>Pleomorphomonadaceae</taxon>
        <taxon>Pleomorphomonas</taxon>
        <taxon>environmental samples</taxon>
    </lineage>
</organism>
<sequence length="94" mass="10717">MIFYRFGGSALRRRVFLRPCPTLVIERPAELDRQAAQAFGHRLGGDGVYQAPRGRPQEGQVVFRRWFATWVNGEGIGRAHDRYSIDTPSENLIT</sequence>
<accession>A0A212LHV3</accession>
<dbReference type="RefSeq" id="WP_288197054.1">
    <property type="nucleotide sequence ID" value="NZ_LT608334.1"/>
</dbReference>
<evidence type="ECO:0000313" key="1">
    <source>
        <dbReference type="EMBL" id="SCM77070.1"/>
    </source>
</evidence>
<name>A0A212LHV3_9HYPH</name>
<gene>
    <name evidence="1" type="ORF">KL86PLE_40875</name>
</gene>
<dbReference type="EMBL" id="FMJD01000008">
    <property type="protein sequence ID" value="SCM77070.1"/>
    <property type="molecule type" value="Genomic_DNA"/>
</dbReference>
<reference evidence="1" key="1">
    <citation type="submission" date="2016-08" db="EMBL/GenBank/DDBJ databases">
        <authorList>
            <person name="Seilhamer J.J."/>
        </authorList>
    </citation>
    <scope>NUCLEOTIDE SEQUENCE</scope>
    <source>
        <strain evidence="1">86</strain>
    </source>
</reference>